<dbReference type="Proteomes" id="UP000318065">
    <property type="component" value="Chromosome"/>
</dbReference>
<dbReference type="AlphaFoldDB" id="A0A510HFK3"/>
<dbReference type="GO" id="GO:0016811">
    <property type="term" value="F:hydrolase activity, acting on carbon-nitrogen (but not peptide) bonds, in linear amides"/>
    <property type="evidence" value="ECO:0007669"/>
    <property type="project" value="InterPro"/>
</dbReference>
<dbReference type="Gene3D" id="3.60.110.10">
    <property type="entry name" value="Carbon-nitrogen hydrolase"/>
    <property type="match status" value="1"/>
</dbReference>
<accession>A0A510HFK3</accession>
<dbReference type="CDD" id="cd07572">
    <property type="entry name" value="nit"/>
    <property type="match status" value="1"/>
</dbReference>
<evidence type="ECO:0000256" key="1">
    <source>
        <dbReference type="ARBA" id="ARBA00010613"/>
    </source>
</evidence>
<evidence type="ECO:0000313" key="4">
    <source>
        <dbReference type="EMBL" id="BBL78719.1"/>
    </source>
</evidence>
<dbReference type="PROSITE" id="PS01227">
    <property type="entry name" value="UPF0012"/>
    <property type="match status" value="1"/>
</dbReference>
<evidence type="ECO:0000259" key="3">
    <source>
        <dbReference type="PROSITE" id="PS50263"/>
    </source>
</evidence>
<comment type="similarity">
    <text evidence="1">Belongs to the carbon-nitrogen hydrolase superfamily. NIT1/NIT2 family.</text>
</comment>
<dbReference type="PANTHER" id="PTHR23088">
    <property type="entry name" value="NITRILASE-RELATED"/>
    <property type="match status" value="1"/>
</dbReference>
<dbReference type="EMBL" id="AP019791">
    <property type="protein sequence ID" value="BBL78719.1"/>
    <property type="molecule type" value="Genomic_DNA"/>
</dbReference>
<proteinExistence type="inferred from homology"/>
<dbReference type="PROSITE" id="PS50263">
    <property type="entry name" value="CN_HYDROLASE"/>
    <property type="match status" value="1"/>
</dbReference>
<name>A0A510HFK3_9ACTN</name>
<feature type="domain" description="CN hydrolase" evidence="3">
    <location>
        <begin position="6"/>
        <end position="251"/>
    </location>
</feature>
<evidence type="ECO:0000313" key="5">
    <source>
        <dbReference type="Proteomes" id="UP000318065"/>
    </source>
</evidence>
<dbReference type="SUPFAM" id="SSF56317">
    <property type="entry name" value="Carbon-nitrogen hydrolase"/>
    <property type="match status" value="1"/>
</dbReference>
<sequence length="276" mass="30320">MEGRTVTAAAIQMSSTPDKEENRRVAEALIREAAGAGATLVALPELWSCHGLERVYRENAEPIPGPTTQFLGSLARELGIYLLGGSILERVPGSELLGNTSTLYAPDGSLVAVYRKMHLFDVEVSGRRYLESANVAPGDEAVTAKAGLLTLGLSVCYDVRFPELYRLLALRGAEVLAVPAAFTLQTGKDHWELLLRARAVENQAYVLAPAQWGRKTDGRWTYGRSMIVDPWGTVLSTCPDRDGFALARLDLDYLDRLREEFPSLANRRPEVYRGLA</sequence>
<organism evidence="4 5">
    <name type="scientific">Rubrobacter xylanophilus</name>
    <dbReference type="NCBI Taxonomy" id="49319"/>
    <lineage>
        <taxon>Bacteria</taxon>
        <taxon>Bacillati</taxon>
        <taxon>Actinomycetota</taxon>
        <taxon>Rubrobacteria</taxon>
        <taxon>Rubrobacterales</taxon>
        <taxon>Rubrobacteraceae</taxon>
        <taxon>Rubrobacter</taxon>
    </lineage>
</organism>
<dbReference type="InterPro" id="IPR045254">
    <property type="entry name" value="Nit1/2_C-N_Hydrolase"/>
</dbReference>
<gene>
    <name evidence="4" type="ORF">RxyAA322_05730</name>
</gene>
<dbReference type="OrthoDB" id="9811121at2"/>
<dbReference type="InterPro" id="IPR036526">
    <property type="entry name" value="C-N_Hydrolase_sf"/>
</dbReference>
<dbReference type="RefSeq" id="WP_143526827.1">
    <property type="nucleotide sequence ID" value="NZ_AP019791.1"/>
</dbReference>
<dbReference type="InterPro" id="IPR001110">
    <property type="entry name" value="UPF0012_CS"/>
</dbReference>
<keyword evidence="5" id="KW-1185">Reference proteome</keyword>
<keyword evidence="2 4" id="KW-0378">Hydrolase</keyword>
<dbReference type="PANTHER" id="PTHR23088:SF27">
    <property type="entry name" value="DEAMINATED GLUTATHIONE AMIDASE"/>
    <property type="match status" value="1"/>
</dbReference>
<dbReference type="InterPro" id="IPR003010">
    <property type="entry name" value="C-N_Hydrolase"/>
</dbReference>
<dbReference type="Pfam" id="PF00795">
    <property type="entry name" value="CN_hydrolase"/>
    <property type="match status" value="1"/>
</dbReference>
<reference evidence="4" key="1">
    <citation type="journal article" date="2019" name="Microbiol. Resour. Announc.">
        <title>Complete Genome Sequence of Rubrobacter xylanophilus Strain AA3-22, Isolated from Arima Onsen in Japan.</title>
        <authorList>
            <person name="Tomariguchi N."/>
            <person name="Miyazaki K."/>
        </authorList>
    </citation>
    <scope>NUCLEOTIDE SEQUENCE [LARGE SCALE GENOMIC DNA]</scope>
    <source>
        <strain evidence="4">AA3-22</strain>
    </source>
</reference>
<evidence type="ECO:0000256" key="2">
    <source>
        <dbReference type="ARBA" id="ARBA00022801"/>
    </source>
</evidence>
<protein>
    <submittedName>
        <fullName evidence="4">Carbon-nitrogen hydrolase</fullName>
    </submittedName>
</protein>